<evidence type="ECO:0000256" key="1">
    <source>
        <dbReference type="SAM" id="MobiDB-lite"/>
    </source>
</evidence>
<reference evidence="3" key="2">
    <citation type="journal article" date="2008" name="Nucleic Acids Res.">
        <title>The rice annotation project database (RAP-DB): 2008 update.</title>
        <authorList>
            <consortium name="The rice annotation project (RAP)"/>
        </authorList>
    </citation>
    <scope>GENOME REANNOTATION</scope>
    <source>
        <strain evidence="3">cv. Nipponbare</strain>
    </source>
</reference>
<proteinExistence type="predicted"/>
<feature type="compositionally biased region" description="Low complexity" evidence="1">
    <location>
        <begin position="245"/>
        <end position="256"/>
    </location>
</feature>
<accession>Q69T50</accession>
<name>Q69T50_ORYSJ</name>
<dbReference type="EMBL" id="AP004758">
    <property type="protein sequence ID" value="BAD35902.1"/>
    <property type="molecule type" value="Genomic_DNA"/>
</dbReference>
<protein>
    <submittedName>
        <fullName evidence="2">Uncharacterized protein</fullName>
    </submittedName>
</protein>
<sequence length="443" mass="47906">MAILWRQATVARVLTPGKRSPQPSIPTSWHYHRRRLDQAARLQWVAWSHCRRLRPPPGVASPPYRPSLAVLPPCQACCDTTSASVPRTSPAYLSQLVYATAGFAAAASLTSLMPTSRRCLPVDAHASASLTATFLPPPLPVSVKQQQRLRLSLLTANSDSTTGAAGPPPLNHGRRPGDELHVAAPTAAGLDRSPVHRQHRLRRPCHGCASSARRRHRGDGPLHRSTSSLTHGRRRRARGLRRSTLRSSSTTACCSSNSPSMPFSRRDRLELAYDSWWSPVSPARYWQHRGARLSRVVPGSGKPCVISRPSRFDYIGSSVSSSSTTAAGCVTVFVSSMSSRTIGPRRPPVRPRPLYGAPCALCGSATSTSAHLTSATSTTATLRTASSTTALGSFALATSTMAQRAIIRIEHSCRFLLQSKCPRCSRLDCGGMLEYMVVRVILG</sequence>
<evidence type="ECO:0000313" key="2">
    <source>
        <dbReference type="EMBL" id="BAD35902.1"/>
    </source>
</evidence>
<feature type="region of interest" description="Disordered" evidence="1">
    <location>
        <begin position="155"/>
        <end position="262"/>
    </location>
</feature>
<organism evidence="2 3">
    <name type="scientific">Oryza sativa subsp. japonica</name>
    <name type="common">Rice</name>
    <dbReference type="NCBI Taxonomy" id="39947"/>
    <lineage>
        <taxon>Eukaryota</taxon>
        <taxon>Viridiplantae</taxon>
        <taxon>Streptophyta</taxon>
        <taxon>Embryophyta</taxon>
        <taxon>Tracheophyta</taxon>
        <taxon>Spermatophyta</taxon>
        <taxon>Magnoliopsida</taxon>
        <taxon>Liliopsida</taxon>
        <taxon>Poales</taxon>
        <taxon>Poaceae</taxon>
        <taxon>BOP clade</taxon>
        <taxon>Oryzoideae</taxon>
        <taxon>Oryzeae</taxon>
        <taxon>Oryzinae</taxon>
        <taxon>Oryza</taxon>
        <taxon>Oryza sativa</taxon>
    </lineage>
</organism>
<gene>
    <name evidence="2" type="primary">P0664C05.27</name>
</gene>
<evidence type="ECO:0000313" key="3">
    <source>
        <dbReference type="Proteomes" id="UP000000763"/>
    </source>
</evidence>
<dbReference type="Proteomes" id="UP000000763">
    <property type="component" value="Chromosome 6"/>
</dbReference>
<feature type="compositionally biased region" description="Basic residues" evidence="1">
    <location>
        <begin position="231"/>
        <end position="244"/>
    </location>
</feature>
<feature type="compositionally biased region" description="Basic residues" evidence="1">
    <location>
        <begin position="195"/>
        <end position="205"/>
    </location>
</feature>
<reference evidence="3" key="1">
    <citation type="journal article" date="2005" name="Nature">
        <title>The map-based sequence of the rice genome.</title>
        <authorList>
            <consortium name="International rice genome sequencing project (IRGSP)"/>
            <person name="Matsumoto T."/>
            <person name="Wu J."/>
            <person name="Kanamori H."/>
            <person name="Katayose Y."/>
            <person name="Fujisawa M."/>
            <person name="Namiki N."/>
            <person name="Mizuno H."/>
            <person name="Yamamoto K."/>
            <person name="Antonio B.A."/>
            <person name="Baba T."/>
            <person name="Sakata K."/>
            <person name="Nagamura Y."/>
            <person name="Aoki H."/>
            <person name="Arikawa K."/>
            <person name="Arita K."/>
            <person name="Bito T."/>
            <person name="Chiden Y."/>
            <person name="Fujitsuka N."/>
            <person name="Fukunaka R."/>
            <person name="Hamada M."/>
            <person name="Harada C."/>
            <person name="Hayashi A."/>
            <person name="Hijishita S."/>
            <person name="Honda M."/>
            <person name="Hosokawa S."/>
            <person name="Ichikawa Y."/>
            <person name="Idonuma A."/>
            <person name="Iijima M."/>
            <person name="Ikeda M."/>
            <person name="Ikeno M."/>
            <person name="Ito K."/>
            <person name="Ito S."/>
            <person name="Ito T."/>
            <person name="Ito Y."/>
            <person name="Ito Y."/>
            <person name="Iwabuchi A."/>
            <person name="Kamiya K."/>
            <person name="Karasawa W."/>
            <person name="Kurita K."/>
            <person name="Katagiri S."/>
            <person name="Kikuta A."/>
            <person name="Kobayashi H."/>
            <person name="Kobayashi N."/>
            <person name="Machita K."/>
            <person name="Maehara T."/>
            <person name="Masukawa M."/>
            <person name="Mizubayashi T."/>
            <person name="Mukai Y."/>
            <person name="Nagasaki H."/>
            <person name="Nagata Y."/>
            <person name="Naito S."/>
            <person name="Nakashima M."/>
            <person name="Nakama Y."/>
            <person name="Nakamichi Y."/>
            <person name="Nakamura M."/>
            <person name="Meguro A."/>
            <person name="Negishi M."/>
            <person name="Ohta I."/>
            <person name="Ohta T."/>
            <person name="Okamoto M."/>
            <person name="Ono N."/>
            <person name="Saji S."/>
            <person name="Sakaguchi M."/>
            <person name="Sakai K."/>
            <person name="Shibata M."/>
            <person name="Shimokawa T."/>
            <person name="Song J."/>
            <person name="Takazaki Y."/>
            <person name="Terasawa K."/>
            <person name="Tsugane M."/>
            <person name="Tsuji K."/>
            <person name="Ueda S."/>
            <person name="Waki K."/>
            <person name="Yamagata H."/>
            <person name="Yamamoto M."/>
            <person name="Yamamoto S."/>
            <person name="Yamane H."/>
            <person name="Yoshiki S."/>
            <person name="Yoshihara R."/>
            <person name="Yukawa K."/>
            <person name="Zhong H."/>
            <person name="Yano M."/>
            <person name="Yuan Q."/>
            <person name="Ouyang S."/>
            <person name="Liu J."/>
            <person name="Jones K.M."/>
            <person name="Gansberger K."/>
            <person name="Moffat K."/>
            <person name="Hill J."/>
            <person name="Bera J."/>
            <person name="Fadrosh D."/>
            <person name="Jin S."/>
            <person name="Johri S."/>
            <person name="Kim M."/>
            <person name="Overton L."/>
            <person name="Reardon M."/>
            <person name="Tsitrin T."/>
            <person name="Vuong H."/>
            <person name="Weaver B."/>
            <person name="Ciecko A."/>
            <person name="Tallon L."/>
            <person name="Jackson J."/>
            <person name="Pai G."/>
            <person name="Aken S.V."/>
            <person name="Utterback T."/>
            <person name="Reidmuller S."/>
            <person name="Feldblyum T."/>
            <person name="Hsiao J."/>
            <person name="Zismann V."/>
            <person name="Iobst S."/>
            <person name="de Vazeille A.R."/>
            <person name="Buell C.R."/>
            <person name="Ying K."/>
            <person name="Li Y."/>
            <person name="Lu T."/>
            <person name="Huang Y."/>
            <person name="Zhao Q."/>
            <person name="Feng Q."/>
            <person name="Zhang L."/>
            <person name="Zhu J."/>
            <person name="Weng Q."/>
            <person name="Mu J."/>
            <person name="Lu Y."/>
            <person name="Fan D."/>
            <person name="Liu Y."/>
            <person name="Guan J."/>
            <person name="Zhang Y."/>
            <person name="Yu S."/>
            <person name="Liu X."/>
            <person name="Zhang Y."/>
            <person name="Hong G."/>
            <person name="Han B."/>
            <person name="Choisne N."/>
            <person name="Demange N."/>
            <person name="Orjeda G."/>
            <person name="Samain S."/>
            <person name="Cattolico L."/>
            <person name="Pelletier E."/>
            <person name="Couloux A."/>
            <person name="Segurens B."/>
            <person name="Wincker P."/>
            <person name="D'Hont A."/>
            <person name="Scarpelli C."/>
            <person name="Weissenbach J."/>
            <person name="Salanoubat M."/>
            <person name="Quetier F."/>
            <person name="Yu Y."/>
            <person name="Kim H.R."/>
            <person name="Rambo T."/>
            <person name="Currie J."/>
            <person name="Collura K."/>
            <person name="Luo M."/>
            <person name="Yang T."/>
            <person name="Ammiraju J.S.S."/>
            <person name="Engler F."/>
            <person name="Soderlund C."/>
            <person name="Wing R.A."/>
            <person name="Palmer L.E."/>
            <person name="de la Bastide M."/>
            <person name="Spiegel L."/>
            <person name="Nascimento L."/>
            <person name="Zutavern T."/>
            <person name="O'Shaughnessy A."/>
            <person name="Dike S."/>
            <person name="Dedhia N."/>
            <person name="Preston R."/>
            <person name="Balija V."/>
            <person name="McCombie W.R."/>
            <person name="Chow T."/>
            <person name="Chen H."/>
            <person name="Chung M."/>
            <person name="Chen C."/>
            <person name="Shaw J."/>
            <person name="Wu H."/>
            <person name="Hsiao K."/>
            <person name="Chao Y."/>
            <person name="Chu M."/>
            <person name="Cheng C."/>
            <person name="Hour A."/>
            <person name="Lee P."/>
            <person name="Lin S."/>
            <person name="Lin Y."/>
            <person name="Liou J."/>
            <person name="Liu S."/>
            <person name="Hsing Y."/>
            <person name="Raghuvanshi S."/>
            <person name="Mohanty A."/>
            <person name="Bharti A.K."/>
            <person name="Gaur A."/>
            <person name="Gupta V."/>
            <person name="Kumar D."/>
            <person name="Ravi V."/>
            <person name="Vij S."/>
            <person name="Kapur A."/>
            <person name="Khurana P."/>
            <person name="Khurana P."/>
            <person name="Khurana J.P."/>
            <person name="Tyagi A.K."/>
            <person name="Gaikwad K."/>
            <person name="Singh A."/>
            <person name="Dalal V."/>
            <person name="Srivastava S."/>
            <person name="Dixit A."/>
            <person name="Pal A.K."/>
            <person name="Ghazi I.A."/>
            <person name="Yadav M."/>
            <person name="Pandit A."/>
            <person name="Bhargava A."/>
            <person name="Sureshbabu K."/>
            <person name="Batra K."/>
            <person name="Sharma T.R."/>
            <person name="Mohapatra T."/>
            <person name="Singh N.K."/>
            <person name="Messing J."/>
            <person name="Nelson A.B."/>
            <person name="Fuks G."/>
            <person name="Kavchok S."/>
            <person name="Keizer G."/>
            <person name="Linton E."/>
            <person name="Llaca V."/>
            <person name="Song R."/>
            <person name="Tanyolac B."/>
            <person name="Young S."/>
            <person name="Ho-Il K."/>
            <person name="Hahn J.H."/>
            <person name="Sangsakoo G."/>
            <person name="Vanavichit A."/>
            <person name="de Mattos Luiz.A.T."/>
            <person name="Zimmer P.D."/>
            <person name="Malone G."/>
            <person name="Dellagostin O."/>
            <person name="de Oliveira A.C."/>
            <person name="Bevan M."/>
            <person name="Bancroft I."/>
            <person name="Minx P."/>
            <person name="Cordum H."/>
            <person name="Wilson R."/>
            <person name="Cheng Z."/>
            <person name="Jin W."/>
            <person name="Jiang J."/>
            <person name="Leong S.A."/>
            <person name="Iwama H."/>
            <person name="Gojobori T."/>
            <person name="Itoh T."/>
            <person name="Niimura Y."/>
            <person name="Fujii Y."/>
            <person name="Habara T."/>
            <person name="Sakai H."/>
            <person name="Sato Y."/>
            <person name="Wilson G."/>
            <person name="Kumar K."/>
            <person name="McCouch S."/>
            <person name="Juretic N."/>
            <person name="Hoen D."/>
            <person name="Wright S."/>
            <person name="Bruskiewich R."/>
            <person name="Bureau T."/>
            <person name="Miyao A."/>
            <person name="Hirochika H."/>
            <person name="Nishikawa T."/>
            <person name="Kadowaki K."/>
            <person name="Sugiura M."/>
            <person name="Burr B."/>
            <person name="Sasaki T."/>
        </authorList>
    </citation>
    <scope>NUCLEOTIDE SEQUENCE [LARGE SCALE GENOMIC DNA]</scope>
    <source>
        <strain evidence="3">cv. Nipponbare</strain>
    </source>
</reference>
<dbReference type="AlphaFoldDB" id="Q69T50"/>